<dbReference type="InterPro" id="IPR036915">
    <property type="entry name" value="Cyclin-like_sf"/>
</dbReference>
<dbReference type="PANTHER" id="PTHR15615:SF10">
    <property type="entry name" value="PHO85 CYCLIN-2-RELATED"/>
    <property type="match status" value="1"/>
</dbReference>
<dbReference type="Proteomes" id="UP000186136">
    <property type="component" value="Unassembled WGS sequence"/>
</dbReference>
<dbReference type="SUPFAM" id="SSF47954">
    <property type="entry name" value="Cyclin-like"/>
    <property type="match status" value="1"/>
</dbReference>
<organism evidence="3 4">
    <name type="scientific">Pichia membranifaciens</name>
    <dbReference type="NCBI Taxonomy" id="4926"/>
    <lineage>
        <taxon>Eukaryota</taxon>
        <taxon>Fungi</taxon>
        <taxon>Dikarya</taxon>
        <taxon>Ascomycota</taxon>
        <taxon>Saccharomycotina</taxon>
        <taxon>Pichiomycetes</taxon>
        <taxon>Pichiales</taxon>
        <taxon>Pichiaceae</taxon>
        <taxon>Pichia</taxon>
    </lineage>
</organism>
<dbReference type="Pfam" id="PF00134">
    <property type="entry name" value="Cyclin_N"/>
    <property type="match status" value="1"/>
</dbReference>
<dbReference type="AlphaFoldDB" id="A0A1Q2YCT6"/>
<dbReference type="OrthoDB" id="10250320at2759"/>
<proteinExistence type="predicted"/>
<protein>
    <recommendedName>
        <fullName evidence="2">Cyclin N-terminal domain-containing protein</fullName>
    </recommendedName>
</protein>
<evidence type="ECO:0000313" key="4">
    <source>
        <dbReference type="Proteomes" id="UP000186136"/>
    </source>
</evidence>
<evidence type="ECO:0000259" key="2">
    <source>
        <dbReference type="Pfam" id="PF00134"/>
    </source>
</evidence>
<dbReference type="GO" id="GO:0005634">
    <property type="term" value="C:nucleus"/>
    <property type="evidence" value="ECO:0007669"/>
    <property type="project" value="TreeGrafter"/>
</dbReference>
<evidence type="ECO:0000313" key="3">
    <source>
        <dbReference type="EMBL" id="GAV27386.1"/>
    </source>
</evidence>
<dbReference type="GO" id="GO:0000307">
    <property type="term" value="C:cyclin-dependent protein kinase holoenzyme complex"/>
    <property type="evidence" value="ECO:0007669"/>
    <property type="project" value="TreeGrafter"/>
</dbReference>
<reference evidence="3 4" key="1">
    <citation type="submission" date="2016-08" db="EMBL/GenBank/DDBJ databases">
        <title>Whole genome shotgun sequence of Pichia membranifaciens KS47-1.</title>
        <authorList>
            <person name="Konishi M."/>
            <person name="Ishida M."/>
            <person name="Arakawa T."/>
            <person name="Kato Y."/>
            <person name="Horiuchi J."/>
        </authorList>
    </citation>
    <scope>NUCLEOTIDE SEQUENCE [LARGE SCALE GENOMIC DNA]</scope>
    <source>
        <strain evidence="3 4">KS47-1</strain>
    </source>
</reference>
<feature type="domain" description="Cyclin N-terminal" evidence="2">
    <location>
        <begin position="58"/>
        <end position="164"/>
    </location>
</feature>
<feature type="region of interest" description="Disordered" evidence="1">
    <location>
        <begin position="41"/>
        <end position="62"/>
    </location>
</feature>
<feature type="compositionally biased region" description="Polar residues" evidence="1">
    <location>
        <begin position="268"/>
        <end position="304"/>
    </location>
</feature>
<feature type="region of interest" description="Disordered" evidence="1">
    <location>
        <begin position="215"/>
        <end position="246"/>
    </location>
</feature>
<dbReference type="PANTHER" id="PTHR15615">
    <property type="match status" value="1"/>
</dbReference>
<name>A0A1Q2YCT6_9ASCO</name>
<accession>A0A1Q2YCT6</accession>
<dbReference type="InterPro" id="IPR006671">
    <property type="entry name" value="Cyclin_N"/>
</dbReference>
<dbReference type="CDD" id="cd20557">
    <property type="entry name" value="CYCLIN_ScPCL1-like"/>
    <property type="match status" value="1"/>
</dbReference>
<comment type="caution">
    <text evidence="3">The sequence shown here is derived from an EMBL/GenBank/DDBJ whole genome shotgun (WGS) entry which is preliminary data.</text>
</comment>
<dbReference type="Gene3D" id="1.10.472.10">
    <property type="entry name" value="Cyclin-like"/>
    <property type="match status" value="1"/>
</dbReference>
<dbReference type="GO" id="GO:0019901">
    <property type="term" value="F:protein kinase binding"/>
    <property type="evidence" value="ECO:0007669"/>
    <property type="project" value="InterPro"/>
</dbReference>
<sequence>MSDLEALYIFLNKPVSAEMVHYLVATTASIISVPPNDDEPVTANTAQYDYPSPPQSPQHSAKTSKRIPSLYSFIHRLIQHSHVQSTTLMTCLIYLDRLKEVIPPNSVGMSTTHHRIFLGAMLLAAKYTNDSSPTNKHWTSYTDGLLSLREVNALEIEMIQYIGWGNLRFENSDLIHSLSYFLEPIKRKLRIKNEEKLMKEVAALKEAEANSDFYNYHHHHQPPQPSGSSSYPGLSHSSTSSSLPSLISSTSTSTVSSYMSLPRKDSIQSIESTTSDTNPSPIIFPNNTYNTHTPPKSKSTNTVSMPLRPLKLKPKSQHSDSSSNINNSTNNISNSRKFKNSTNLPLNIPISSSTSSLSLKNSKKSLRLVNLSQSNLGGKENIPSNSPNIDNVITLVT</sequence>
<keyword evidence="4" id="KW-1185">Reference proteome</keyword>
<dbReference type="GO" id="GO:0016538">
    <property type="term" value="F:cyclin-dependent protein serine/threonine kinase regulator activity"/>
    <property type="evidence" value="ECO:0007669"/>
    <property type="project" value="TreeGrafter"/>
</dbReference>
<dbReference type="InterPro" id="IPR013922">
    <property type="entry name" value="Cyclin_PHO80-like"/>
</dbReference>
<feature type="region of interest" description="Disordered" evidence="1">
    <location>
        <begin position="268"/>
        <end position="341"/>
    </location>
</feature>
<feature type="compositionally biased region" description="Low complexity" evidence="1">
    <location>
        <begin position="321"/>
        <end position="335"/>
    </location>
</feature>
<feature type="compositionally biased region" description="Low complexity" evidence="1">
    <location>
        <begin position="226"/>
        <end position="246"/>
    </location>
</feature>
<dbReference type="EMBL" id="BDGI01000033">
    <property type="protein sequence ID" value="GAV27386.1"/>
    <property type="molecule type" value="Genomic_DNA"/>
</dbReference>
<gene>
    <name evidence="3" type="ORF">PMKS-000853</name>
</gene>
<evidence type="ECO:0000256" key="1">
    <source>
        <dbReference type="SAM" id="MobiDB-lite"/>
    </source>
</evidence>